<organism evidence="2 3">
    <name type="scientific">SAR86 cluster bacterium SAR86B</name>
    <dbReference type="NCBI Taxonomy" id="1123867"/>
    <lineage>
        <taxon>Bacteria</taxon>
        <taxon>Pseudomonadati</taxon>
        <taxon>Pseudomonadota</taxon>
        <taxon>Gammaproteobacteria</taxon>
        <taxon>SAR86 cluster</taxon>
    </lineage>
</organism>
<proteinExistence type="predicted"/>
<dbReference type="InterPro" id="IPR002575">
    <property type="entry name" value="Aminoglycoside_PTrfase"/>
</dbReference>
<reference evidence="2 3" key="1">
    <citation type="journal article" date="2012" name="ISME J.">
        <title>Genomic insights to SAR86, an abundant and uncultivated marine bacterial lineage.</title>
        <authorList>
            <person name="Dupont C.L."/>
            <person name="Rusch D.B."/>
            <person name="Yooseph S."/>
            <person name="Lombardo M.J."/>
            <person name="Richter R.A."/>
            <person name="Valas R."/>
            <person name="Novotny M."/>
            <person name="Yee-Greenbaum J."/>
            <person name="Selengut J.D."/>
            <person name="Haft D.H."/>
            <person name="Halpern A.L."/>
            <person name="Lasken R.S."/>
            <person name="Nealson K."/>
            <person name="Friedman R."/>
            <person name="Venter J.C."/>
        </authorList>
    </citation>
    <scope>NUCLEOTIDE SEQUENCE [LARGE SCALE GENOMIC DNA]</scope>
</reference>
<evidence type="ECO:0000313" key="2">
    <source>
        <dbReference type="EMBL" id="EJP73866.1"/>
    </source>
</evidence>
<dbReference type="Gene3D" id="3.30.200.20">
    <property type="entry name" value="Phosphorylase Kinase, domain 1"/>
    <property type="match status" value="1"/>
</dbReference>
<dbReference type="Proteomes" id="UP000010116">
    <property type="component" value="Unassembled WGS sequence"/>
</dbReference>
<dbReference type="Gene3D" id="3.90.1200.10">
    <property type="match status" value="1"/>
</dbReference>
<dbReference type="EMBL" id="JH611164">
    <property type="protein sequence ID" value="EJP73866.1"/>
    <property type="molecule type" value="Genomic_DNA"/>
</dbReference>
<accession>J5KR07</accession>
<dbReference type="InterPro" id="IPR011009">
    <property type="entry name" value="Kinase-like_dom_sf"/>
</dbReference>
<feature type="domain" description="Aminoglycoside phosphotransferase" evidence="1">
    <location>
        <begin position="23"/>
        <end position="217"/>
    </location>
</feature>
<dbReference type="Pfam" id="PF01636">
    <property type="entry name" value="APH"/>
    <property type="match status" value="1"/>
</dbReference>
<dbReference type="AlphaFoldDB" id="J5KR07"/>
<sequence length="318" mass="36828">MKSEEVIRLASDNGYETKEAIALKREASGREYWRISNTNSSYVLCYQDPLEGSHDTFINISKSLESHRINASRVLFHNPEIGITIQTDIGDADLLSVMNEENKKSLIQQSLELLCKFQSIDIPNLSKFSKKELEDQSSLFIEVFCSQFLEIKSTDALKELVKQTVENIMLQPWANCHFDYERRNLISDLTENKIHMIDYQDTRIGPIGIDIAGILLDHYYPLNKKDINGHLDFYKSISVYKDKELDFFEILRWGGIQRNLRILGVLSRLSIEKNLDFRLKDIPMIFNNLIAIMPKDSPGYSFLTNTVKNKLNERIHNL</sequence>
<evidence type="ECO:0000313" key="3">
    <source>
        <dbReference type="Proteomes" id="UP000010116"/>
    </source>
</evidence>
<dbReference type="HOGENOM" id="CLU_874031_0_0_6"/>
<protein>
    <recommendedName>
        <fullName evidence="1">Aminoglycoside phosphotransferase domain-containing protein</fullName>
    </recommendedName>
</protein>
<gene>
    <name evidence="2" type="ORF">NT02SARS_0567</name>
</gene>
<dbReference type="SUPFAM" id="SSF56112">
    <property type="entry name" value="Protein kinase-like (PK-like)"/>
    <property type="match status" value="1"/>
</dbReference>
<name>J5KR07_9GAMM</name>
<evidence type="ECO:0000259" key="1">
    <source>
        <dbReference type="Pfam" id="PF01636"/>
    </source>
</evidence>